<dbReference type="SUPFAM" id="SSF50475">
    <property type="entry name" value="FMN-binding split barrel"/>
    <property type="match status" value="1"/>
</dbReference>
<comment type="caution">
    <text evidence="2">The sequence shown here is derived from an EMBL/GenBank/DDBJ whole genome shotgun (WGS) entry which is preliminary data.</text>
</comment>
<keyword evidence="3" id="KW-1185">Reference proteome</keyword>
<dbReference type="RefSeq" id="XP_018211942.1">
    <property type="nucleotide sequence ID" value="XM_018357159.1"/>
</dbReference>
<evidence type="ECO:0000313" key="3">
    <source>
        <dbReference type="Proteomes" id="UP000788993"/>
    </source>
</evidence>
<dbReference type="InterPro" id="IPR012349">
    <property type="entry name" value="Split_barrel_FMN-bd"/>
</dbReference>
<gene>
    <name evidence="2" type="ORF">OGATHE_002491</name>
</gene>
<reference evidence="2" key="1">
    <citation type="journal article" date="2021" name="Open Biol.">
        <title>Shared evolutionary footprints suggest mitochondrial oxidative damage underlies multiple complex I losses in fungi.</title>
        <authorList>
            <person name="Schikora-Tamarit M.A."/>
            <person name="Marcet-Houben M."/>
            <person name="Nosek J."/>
            <person name="Gabaldon T."/>
        </authorList>
    </citation>
    <scope>NUCLEOTIDE SEQUENCE</scope>
    <source>
        <strain evidence="2">NCAIM Y.01608</strain>
    </source>
</reference>
<dbReference type="Pfam" id="PF01243">
    <property type="entry name" value="PNPOx_N"/>
    <property type="match status" value="1"/>
</dbReference>
<dbReference type="GO" id="GO:0005634">
    <property type="term" value="C:nucleus"/>
    <property type="evidence" value="ECO:0007669"/>
    <property type="project" value="TreeGrafter"/>
</dbReference>
<evidence type="ECO:0000313" key="2">
    <source>
        <dbReference type="EMBL" id="KAH3669679.1"/>
    </source>
</evidence>
<dbReference type="GO" id="GO:0005737">
    <property type="term" value="C:cytoplasm"/>
    <property type="evidence" value="ECO:0007669"/>
    <property type="project" value="TreeGrafter"/>
</dbReference>
<dbReference type="PANTHER" id="PTHR28040:SF1">
    <property type="entry name" value="PYRIDOXAMINE 5'-PHOSPHATE OXIDASE YLR456W HOMOLOG-RELATED"/>
    <property type="match status" value="1"/>
</dbReference>
<evidence type="ECO:0000259" key="1">
    <source>
        <dbReference type="Pfam" id="PF01243"/>
    </source>
</evidence>
<protein>
    <recommendedName>
        <fullName evidence="1">Pyridoxamine 5'-phosphate oxidase N-terminal domain-containing protein</fullName>
    </recommendedName>
</protein>
<feature type="domain" description="Pyridoxamine 5'-phosphate oxidase N-terminal" evidence="1">
    <location>
        <begin position="11"/>
        <end position="129"/>
    </location>
</feature>
<dbReference type="InterPro" id="IPR052841">
    <property type="entry name" value="PMP_oxidase-like"/>
</dbReference>
<sequence>MTTEIPSSVLHLLQNANFIHLGTCLNNVPHVSLMNYTLISPEQKYHDKTGKNHYLLISTPKDTQKYHNLSQNPQCSILVHDWTTSTKASGVSRHGQLLRLLEDLNQSELCELSCNLTGYVEQVFDEDEDSDETKYYRDLHIKSNPDAKPFLENKGAALLLIKIELSKVVDSNFNISKY</sequence>
<dbReference type="OrthoDB" id="5300823at2759"/>
<proteinExistence type="predicted"/>
<organism evidence="2 3">
    <name type="scientific">Ogataea polymorpha</name>
    <dbReference type="NCBI Taxonomy" id="460523"/>
    <lineage>
        <taxon>Eukaryota</taxon>
        <taxon>Fungi</taxon>
        <taxon>Dikarya</taxon>
        <taxon>Ascomycota</taxon>
        <taxon>Saccharomycotina</taxon>
        <taxon>Pichiomycetes</taxon>
        <taxon>Pichiales</taxon>
        <taxon>Pichiaceae</taxon>
        <taxon>Ogataea</taxon>
    </lineage>
</organism>
<accession>A0A1B7SL32</accession>
<name>A0A1B7SL32_9ASCO</name>
<reference evidence="2" key="2">
    <citation type="submission" date="2021-01" db="EMBL/GenBank/DDBJ databases">
        <authorList>
            <person name="Schikora-Tamarit M.A."/>
        </authorList>
    </citation>
    <scope>NUCLEOTIDE SEQUENCE</scope>
    <source>
        <strain evidence="2">NCAIM Y.01608</strain>
    </source>
</reference>
<dbReference type="AlphaFoldDB" id="A0A1B7SL32"/>
<dbReference type="EMBL" id="JAEUBD010000983">
    <property type="protein sequence ID" value="KAH3669679.1"/>
    <property type="molecule type" value="Genomic_DNA"/>
</dbReference>
<dbReference type="Gene3D" id="2.30.110.10">
    <property type="entry name" value="Electron Transport, Fmn-binding Protein, Chain A"/>
    <property type="match status" value="1"/>
</dbReference>
<dbReference type="PANTHER" id="PTHR28040">
    <property type="entry name" value="PYRIDOXAMINE 5'-PHOSPHATE OXIDASE YLR456W HOMOLOG-RELATED"/>
    <property type="match status" value="1"/>
</dbReference>
<dbReference type="Proteomes" id="UP000788993">
    <property type="component" value="Unassembled WGS sequence"/>
</dbReference>
<dbReference type="InterPro" id="IPR011576">
    <property type="entry name" value="Pyridox_Oxase_N"/>
</dbReference>